<dbReference type="EMBL" id="WWHY01000001">
    <property type="protein sequence ID" value="MYR30773.1"/>
    <property type="molecule type" value="Genomic_DNA"/>
</dbReference>
<comment type="caution">
    <text evidence="1">The sequence shown here is derived from an EMBL/GenBank/DDBJ whole genome shotgun (WGS) entry which is preliminary data.</text>
</comment>
<dbReference type="Proteomes" id="UP000467124">
    <property type="component" value="Unassembled WGS sequence"/>
</dbReference>
<evidence type="ECO:0000313" key="3">
    <source>
        <dbReference type="Proteomes" id="UP000467124"/>
    </source>
</evidence>
<gene>
    <name evidence="1" type="ORF">GTW20_00085</name>
    <name evidence="2" type="ORF">GTW20_00460</name>
</gene>
<proteinExistence type="predicted"/>
<reference evidence="1 3" key="1">
    <citation type="journal article" date="2019" name="Nat. Commun.">
        <title>The antimicrobial potential of Streptomyces from insect microbiomes.</title>
        <authorList>
            <person name="Chevrette M.G."/>
            <person name="Carlson C.M."/>
            <person name="Ortega H.E."/>
            <person name="Thomas C."/>
            <person name="Ananiev G.E."/>
            <person name="Barns K.J."/>
            <person name="Book A.J."/>
            <person name="Cagnazzo J."/>
            <person name="Carlos C."/>
            <person name="Flanigan W."/>
            <person name="Grubbs K.J."/>
            <person name="Horn H.A."/>
            <person name="Hoffmann F.M."/>
            <person name="Klassen J.L."/>
            <person name="Knack J.J."/>
            <person name="Lewin G.R."/>
            <person name="McDonald B.R."/>
            <person name="Muller L."/>
            <person name="Melo W.G.P."/>
            <person name="Pinto-Tomas A.A."/>
            <person name="Schmitz A."/>
            <person name="Wendt-Pienkowski E."/>
            <person name="Wildman S."/>
            <person name="Zhao M."/>
            <person name="Zhang F."/>
            <person name="Bugni T.S."/>
            <person name="Andes D.R."/>
            <person name="Pupo M.T."/>
            <person name="Currie C.R."/>
        </authorList>
    </citation>
    <scope>NUCLEOTIDE SEQUENCE [LARGE SCALE GENOMIC DNA]</scope>
    <source>
        <strain evidence="1 3">SID5840</strain>
    </source>
</reference>
<dbReference type="EMBL" id="WWHY01000001">
    <property type="protein sequence ID" value="MYR30701.1"/>
    <property type="molecule type" value="Genomic_DNA"/>
</dbReference>
<dbReference type="AlphaFoldDB" id="A0A7K2IL65"/>
<dbReference type="RefSeq" id="WP_161109876.1">
    <property type="nucleotide sequence ID" value="NZ_JBHXVI010000018.1"/>
</dbReference>
<name>A0A7K2IL65_9ACTN</name>
<accession>A0A7K2IL65</accession>
<evidence type="ECO:0000313" key="1">
    <source>
        <dbReference type="EMBL" id="MYR30701.1"/>
    </source>
</evidence>
<sequence length="234" mass="25314">MTELPYTYTDVDGDTIKIEDGSLLATATGDDVAVYVALPDRAKDAVALVRAILHAADVGTEYRVISEDWQAGEALVLSDAVRDLSAIRERADLDARGGHTLTRAEADRLRLLEMVDHLRVKHSEVRKVSMDCGAKLARAEAEIRASSDSDSAYDSGFADGLRMGAARAEDKRLSDLEEQFTDLADLTEKLRADLGQAYAAAAGVGKALQDHITAHQVHAVEVERRLEALDGESP</sequence>
<organism evidence="1 3">
    <name type="scientific">Nocardiopsis alba</name>
    <dbReference type="NCBI Taxonomy" id="53437"/>
    <lineage>
        <taxon>Bacteria</taxon>
        <taxon>Bacillati</taxon>
        <taxon>Actinomycetota</taxon>
        <taxon>Actinomycetes</taxon>
        <taxon>Streptosporangiales</taxon>
        <taxon>Nocardiopsidaceae</taxon>
        <taxon>Nocardiopsis</taxon>
    </lineage>
</organism>
<evidence type="ECO:0000313" key="2">
    <source>
        <dbReference type="EMBL" id="MYR30773.1"/>
    </source>
</evidence>
<protein>
    <submittedName>
        <fullName evidence="1">Uncharacterized protein</fullName>
    </submittedName>
</protein>